<dbReference type="Proteomes" id="UP000704712">
    <property type="component" value="Unassembled WGS sequence"/>
</dbReference>
<proteinExistence type="predicted"/>
<evidence type="ECO:0000256" key="1">
    <source>
        <dbReference type="SAM" id="MobiDB-lite"/>
    </source>
</evidence>
<sequence length="321" mass="32796">MLSVSQFSLALLLVAATASTDAIPSGDYFSAMLTAVNQERAKQGVPALCMNKKLQAAAQRHSDDMAKNNYMAHDGADGSTMSQRITQAGYEWDGCAENVAAGQEEVVSVMKGWIESPGHYENIMNKDYTMFGTAFSYNKDSTYGIYWTQDFASGETEACEGGNTTIPVTPAPTTPIPVKEIPEAPATFIPSQDVPATKGPVVTPAPTTPAPVSTPASTTPAPVSTPASTTPAPVVTPASTTPAPEATPAATTPAPEATPAATTPAPEATPAATTPAPEATPAATTPAPEATPAATTPAPEVTPAATTTPPSASQKDCESNF</sequence>
<evidence type="ECO:0000313" key="4">
    <source>
        <dbReference type="EMBL" id="KAF4027880.1"/>
    </source>
</evidence>
<dbReference type="EMBL" id="WSZM01001254">
    <property type="protein sequence ID" value="KAF4027880.1"/>
    <property type="molecule type" value="Genomic_DNA"/>
</dbReference>
<organism evidence="4 6">
    <name type="scientific">Phytophthora infestans</name>
    <name type="common">Potato late blight agent</name>
    <name type="synonym">Botrytis infestans</name>
    <dbReference type="NCBI Taxonomy" id="4787"/>
    <lineage>
        <taxon>Eukaryota</taxon>
        <taxon>Sar</taxon>
        <taxon>Stramenopiles</taxon>
        <taxon>Oomycota</taxon>
        <taxon>Peronosporomycetes</taxon>
        <taxon>Peronosporales</taxon>
        <taxon>Peronosporaceae</taxon>
        <taxon>Phytophthora</taxon>
    </lineage>
</organism>
<gene>
    <name evidence="4" type="ORF">GN244_ATG20486</name>
    <name evidence="5" type="ORF">GN958_ATG09401</name>
</gene>
<dbReference type="AlphaFoldDB" id="A0A833SGT8"/>
<keyword evidence="2" id="KW-0732">Signal</keyword>
<dbReference type="PANTHER" id="PTHR31157">
    <property type="entry name" value="SCP DOMAIN-CONTAINING PROTEIN"/>
    <property type="match status" value="1"/>
</dbReference>
<accession>A0A833SGT8</accession>
<dbReference type="SUPFAM" id="SSF55797">
    <property type="entry name" value="PR-1-like"/>
    <property type="match status" value="1"/>
</dbReference>
<dbReference type="Proteomes" id="UP000602510">
    <property type="component" value="Unassembled WGS sequence"/>
</dbReference>
<name>A0A833SGT8_PHYIN</name>
<dbReference type="InterPro" id="IPR035940">
    <property type="entry name" value="CAP_sf"/>
</dbReference>
<dbReference type="OMA" id="CDHINCP"/>
<dbReference type="Gene3D" id="3.40.33.10">
    <property type="entry name" value="CAP"/>
    <property type="match status" value="1"/>
</dbReference>
<evidence type="ECO:0000313" key="5">
    <source>
        <dbReference type="EMBL" id="KAF4141430.1"/>
    </source>
</evidence>
<dbReference type="Pfam" id="PF00188">
    <property type="entry name" value="CAP"/>
    <property type="match status" value="1"/>
</dbReference>
<feature type="compositionally biased region" description="Low complexity" evidence="1">
    <location>
        <begin position="202"/>
        <end position="312"/>
    </location>
</feature>
<feature type="chain" id="PRO_5032280894" evidence="2">
    <location>
        <begin position="23"/>
        <end position="321"/>
    </location>
</feature>
<keyword evidence="6" id="KW-1185">Reference proteome</keyword>
<dbReference type="PANTHER" id="PTHR31157:SF1">
    <property type="entry name" value="SCP DOMAIN-CONTAINING PROTEIN"/>
    <property type="match status" value="1"/>
</dbReference>
<reference evidence="4" key="1">
    <citation type="submission" date="2020-04" db="EMBL/GenBank/DDBJ databases">
        <title>Hybrid Assembly of Korean Phytophthora infestans isolates.</title>
        <authorList>
            <person name="Prokchorchik M."/>
            <person name="Lee Y."/>
            <person name="Seo J."/>
            <person name="Cho J.-H."/>
            <person name="Park Y.-E."/>
            <person name="Jang D.-C."/>
            <person name="Im J.-S."/>
            <person name="Choi J.-G."/>
            <person name="Park H.-J."/>
            <person name="Lee G.-B."/>
            <person name="Lee Y.-G."/>
            <person name="Hong S.-Y."/>
            <person name="Cho K."/>
            <person name="Sohn K.H."/>
        </authorList>
    </citation>
    <scope>NUCLEOTIDE SEQUENCE</scope>
    <source>
        <strain evidence="4">KR_1_A1</strain>
        <strain evidence="5">KR_2_A2</strain>
    </source>
</reference>
<evidence type="ECO:0000259" key="3">
    <source>
        <dbReference type="Pfam" id="PF00188"/>
    </source>
</evidence>
<evidence type="ECO:0000256" key="2">
    <source>
        <dbReference type="SAM" id="SignalP"/>
    </source>
</evidence>
<feature type="region of interest" description="Disordered" evidence="1">
    <location>
        <begin position="189"/>
        <end position="321"/>
    </location>
</feature>
<evidence type="ECO:0000313" key="6">
    <source>
        <dbReference type="Proteomes" id="UP000602510"/>
    </source>
</evidence>
<feature type="domain" description="SCP" evidence="3">
    <location>
        <begin position="33"/>
        <end position="151"/>
    </location>
</feature>
<protein>
    <submittedName>
        <fullName evidence="4">Cysteine-rich secretory protein family</fullName>
    </submittedName>
</protein>
<dbReference type="EMBL" id="JAACNO010001350">
    <property type="protein sequence ID" value="KAF4141430.1"/>
    <property type="molecule type" value="Genomic_DNA"/>
</dbReference>
<dbReference type="InterPro" id="IPR014044">
    <property type="entry name" value="CAP_dom"/>
</dbReference>
<dbReference type="CDD" id="cd05379">
    <property type="entry name" value="CAP_bacterial"/>
    <property type="match status" value="1"/>
</dbReference>
<feature type="signal peptide" evidence="2">
    <location>
        <begin position="1"/>
        <end position="22"/>
    </location>
</feature>
<comment type="caution">
    <text evidence="4">The sequence shown here is derived from an EMBL/GenBank/DDBJ whole genome shotgun (WGS) entry which is preliminary data.</text>
</comment>